<dbReference type="Gene3D" id="3.40.50.2000">
    <property type="entry name" value="Glycogen Phosphorylase B"/>
    <property type="match status" value="2"/>
</dbReference>
<reference evidence="1 2" key="1">
    <citation type="journal article" date="2005" name="DNA Res.">
        <title>Complete genome sequence of the facultative anaerobic magnetotactic bacterium Magnetospirillum sp. strain AMB-1.</title>
        <authorList>
            <person name="Matsunaga T."/>
            <person name="Okamura Y."/>
            <person name="Fukuda Y."/>
            <person name="Wahyudi A.T."/>
            <person name="Murase Y."/>
            <person name="Takeyama H."/>
        </authorList>
    </citation>
    <scope>NUCLEOTIDE SEQUENCE [LARGE SCALE GENOMIC DNA]</scope>
    <source>
        <strain evidence="2">ATCC 700264 / AMB-1</strain>
    </source>
</reference>
<name>Q2W4R1_PARM1</name>
<dbReference type="PANTHER" id="PTHR38134:SF2">
    <property type="entry name" value="GALACTOKINASE"/>
    <property type="match status" value="1"/>
</dbReference>
<dbReference type="InterPro" id="IPR053205">
    <property type="entry name" value="GHMP_kinase_L-arabinokinase"/>
</dbReference>
<accession>Q2W4R1</accession>
<dbReference type="KEGG" id="mag:amb2360"/>
<dbReference type="HOGENOM" id="CLU_044082_1_0_5"/>
<organism evidence="1 2">
    <name type="scientific">Paramagnetospirillum magneticum (strain ATCC 700264 / AMB-1)</name>
    <name type="common">Magnetospirillum magneticum</name>
    <dbReference type="NCBI Taxonomy" id="342108"/>
    <lineage>
        <taxon>Bacteria</taxon>
        <taxon>Pseudomonadati</taxon>
        <taxon>Pseudomonadota</taxon>
        <taxon>Alphaproteobacteria</taxon>
        <taxon>Rhodospirillales</taxon>
        <taxon>Magnetospirillaceae</taxon>
        <taxon>Paramagnetospirillum</taxon>
    </lineage>
</organism>
<dbReference type="SUPFAM" id="SSF53756">
    <property type="entry name" value="UDP-Glycosyltransferase/glycogen phosphorylase"/>
    <property type="match status" value="1"/>
</dbReference>
<sequence length="367" mass="40342">MHLADASKHLWLALSPHGYGHAAMTAPVIHALRRRLPDLRLTIQTTVPRAFLEERYGPDFIHVPEIPDFGLKMVSAVGVDLDASAEGYRRMHSDFTTLVEGEAERLRRMRPDVVLANVPYVTLAAAARAGIPAVALSSLQWADIYRHYLGDRPEAAAILAEMRAAYNSARAFLRVTPAMDMPSIDNVVEIGTVATRGRNRRDALEARFPGKVGLVAFGGIDHDLSLERWPRLEGWTWATALDCPPERDDIVPWRSLGLSFADLAASVDVIITKPGYGTFTEAALAGIPVLYVARPDWPESPAMDRWLMAHTRALAVTAESLLLQLKEQLHALFSLPDQPVGEAAGSEDAADFIERMLLAKSAICERS</sequence>
<evidence type="ECO:0000313" key="2">
    <source>
        <dbReference type="Proteomes" id="UP000007058"/>
    </source>
</evidence>
<dbReference type="Proteomes" id="UP000007058">
    <property type="component" value="Chromosome"/>
</dbReference>
<evidence type="ECO:0008006" key="3">
    <source>
        <dbReference type="Google" id="ProtNLM"/>
    </source>
</evidence>
<dbReference type="PANTHER" id="PTHR38134">
    <property type="entry name" value="SLR1395 PROTEIN"/>
    <property type="match status" value="1"/>
</dbReference>
<dbReference type="AlphaFoldDB" id="Q2W4R1"/>
<dbReference type="STRING" id="342108.amb2360"/>
<protein>
    <recommendedName>
        <fullName evidence="3">UDP-N-acetylglucosamine:LPS N-acetylglucosamine transferase</fullName>
    </recommendedName>
</protein>
<dbReference type="EMBL" id="AP007255">
    <property type="protein sequence ID" value="BAE51164.1"/>
    <property type="molecule type" value="Genomic_DNA"/>
</dbReference>
<evidence type="ECO:0000313" key="1">
    <source>
        <dbReference type="EMBL" id="BAE51164.1"/>
    </source>
</evidence>
<gene>
    <name evidence="1" type="ordered locus">amb2360</name>
</gene>
<proteinExistence type="predicted"/>
<dbReference type="OrthoDB" id="503106at2"/>
<keyword evidence="2" id="KW-1185">Reference proteome</keyword>